<organism evidence="2 3">
    <name type="scientific">Kingella negevensis</name>
    <dbReference type="NCBI Taxonomy" id="1522312"/>
    <lineage>
        <taxon>Bacteria</taxon>
        <taxon>Pseudomonadati</taxon>
        <taxon>Pseudomonadota</taxon>
        <taxon>Betaproteobacteria</taxon>
        <taxon>Neisseriales</taxon>
        <taxon>Neisseriaceae</taxon>
        <taxon>Kingella</taxon>
    </lineage>
</organism>
<sequence>MNLLQQFNAIFKNETRSVAKITAKTETGYIAQTQSGNEIRLRGSGYNVGDNVFYERSTGAILETAPDLPLVELRVL</sequence>
<keyword evidence="3" id="KW-1185">Reference proteome</keyword>
<evidence type="ECO:0000313" key="2">
    <source>
        <dbReference type="EMBL" id="SNB82078.1"/>
    </source>
</evidence>
<proteinExistence type="predicted"/>
<dbReference type="OrthoDB" id="8613917at2"/>
<dbReference type="RefSeq" id="WP_095063305.1">
    <property type="nucleotide sequence ID" value="NZ_FXUV02000062.1"/>
</dbReference>
<reference evidence="2" key="2">
    <citation type="submission" date="2017-06" db="EMBL/GenBank/DDBJ databases">
        <authorList>
            <person name="Kim H.J."/>
            <person name="Triplett B.A."/>
        </authorList>
    </citation>
    <scope>NUCLEOTIDE SEQUENCE [LARGE SCALE GENOMIC DNA]</scope>
    <source>
        <strain evidence="2">Kingella_eburonensis</strain>
    </source>
</reference>
<reference evidence="1" key="1">
    <citation type="submission" date="2017-05" db="EMBL/GenBank/DDBJ databases">
        <authorList>
            <person name="Song R."/>
            <person name="Chenine A.L."/>
            <person name="Ruprecht R.M."/>
        </authorList>
    </citation>
    <scope>NUCLEOTIDE SEQUENCE</scope>
    <source>
        <strain evidence="1">Kingella_eburonensis</strain>
    </source>
</reference>
<evidence type="ECO:0000313" key="1">
    <source>
        <dbReference type="EMBL" id="SMQ13339.1"/>
    </source>
</evidence>
<reference evidence="3" key="3">
    <citation type="submission" date="2017-06" db="EMBL/GenBank/DDBJ databases">
        <authorList>
            <person name="Laurent S."/>
        </authorList>
    </citation>
    <scope>NUCLEOTIDE SEQUENCE [LARGE SCALE GENOMIC DNA]</scope>
</reference>
<evidence type="ECO:0000313" key="3">
    <source>
        <dbReference type="Proteomes" id="UP000215450"/>
    </source>
</evidence>
<dbReference type="STRING" id="1522312.GCA_900177895_01438"/>
<name>A0A238TF76_9NEIS</name>
<dbReference type="Proteomes" id="UP000215450">
    <property type="component" value="Unassembled WGS sequence"/>
</dbReference>
<gene>
    <name evidence="2" type="ORF">KEBURONENSIS_02004</name>
    <name evidence="1" type="ORF">KEBURONENSIS_02005</name>
</gene>
<accession>A0A238TF76</accession>
<dbReference type="EMBL" id="FXUV02000062">
    <property type="protein sequence ID" value="SNB82078.1"/>
    <property type="molecule type" value="Genomic_DNA"/>
</dbReference>
<protein>
    <submittedName>
        <fullName evidence="2">Uncharacterized protein</fullName>
    </submittedName>
</protein>
<dbReference type="AlphaFoldDB" id="A0A238TF76"/>
<dbReference type="EMBL" id="FXUV01000059">
    <property type="protein sequence ID" value="SMQ13339.1"/>
    <property type="molecule type" value="Genomic_DNA"/>
</dbReference>